<dbReference type="EMBL" id="JAENII010000009">
    <property type="protein sequence ID" value="MBK1827820.1"/>
    <property type="molecule type" value="Genomic_DNA"/>
</dbReference>
<accession>A0A934RGB3</accession>
<dbReference type="Pfam" id="PF05050">
    <property type="entry name" value="Methyltransf_21"/>
    <property type="match status" value="1"/>
</dbReference>
<dbReference type="GO" id="GO:0032259">
    <property type="term" value="P:methylation"/>
    <property type="evidence" value="ECO:0007669"/>
    <property type="project" value="UniProtKB-KW"/>
</dbReference>
<dbReference type="RefSeq" id="WP_200279973.1">
    <property type="nucleotide sequence ID" value="NZ_JAENII010000009.1"/>
</dbReference>
<keyword evidence="2" id="KW-0808">Transferase</keyword>
<protein>
    <submittedName>
        <fullName evidence="2">FkbM family methyltransferase</fullName>
    </submittedName>
</protein>
<dbReference type="Proteomes" id="UP000658278">
    <property type="component" value="Unassembled WGS sequence"/>
</dbReference>
<dbReference type="GO" id="GO:0008168">
    <property type="term" value="F:methyltransferase activity"/>
    <property type="evidence" value="ECO:0007669"/>
    <property type="project" value="UniProtKB-KW"/>
</dbReference>
<reference evidence="2" key="1">
    <citation type="submission" date="2021-01" db="EMBL/GenBank/DDBJ databases">
        <title>Modified the classification status of verrucomicrobia.</title>
        <authorList>
            <person name="Feng X."/>
        </authorList>
    </citation>
    <scope>NUCLEOTIDE SEQUENCE</scope>
    <source>
        <strain evidence="2">KCTC 22201</strain>
    </source>
</reference>
<dbReference type="InterPro" id="IPR026913">
    <property type="entry name" value="METTL24"/>
</dbReference>
<gene>
    <name evidence="2" type="ORF">JIN81_12385</name>
</gene>
<dbReference type="SUPFAM" id="SSF53335">
    <property type="entry name" value="S-adenosyl-L-methionine-dependent methyltransferases"/>
    <property type="match status" value="1"/>
</dbReference>
<feature type="domain" description="Methyltransferase FkbM" evidence="1">
    <location>
        <begin position="69"/>
        <end position="216"/>
    </location>
</feature>
<dbReference type="PANTHER" id="PTHR32026">
    <property type="entry name" value="METHYLTRANSFERASE-LIKE PROTEIN 24"/>
    <property type="match status" value="1"/>
</dbReference>
<keyword evidence="3" id="KW-1185">Reference proteome</keyword>
<dbReference type="AlphaFoldDB" id="A0A934RGB3"/>
<dbReference type="InterPro" id="IPR029063">
    <property type="entry name" value="SAM-dependent_MTases_sf"/>
</dbReference>
<keyword evidence="2" id="KW-0489">Methyltransferase</keyword>
<evidence type="ECO:0000259" key="1">
    <source>
        <dbReference type="Pfam" id="PF05050"/>
    </source>
</evidence>
<dbReference type="Gene3D" id="3.40.50.150">
    <property type="entry name" value="Vaccinia Virus protein VP39"/>
    <property type="match status" value="1"/>
</dbReference>
<comment type="caution">
    <text evidence="2">The sequence shown here is derived from an EMBL/GenBank/DDBJ whole genome shotgun (WGS) entry which is preliminary data.</text>
</comment>
<organism evidence="2 3">
    <name type="scientific">Haloferula rosea</name>
    <dbReference type="NCBI Taxonomy" id="490093"/>
    <lineage>
        <taxon>Bacteria</taxon>
        <taxon>Pseudomonadati</taxon>
        <taxon>Verrucomicrobiota</taxon>
        <taxon>Verrucomicrobiia</taxon>
        <taxon>Verrucomicrobiales</taxon>
        <taxon>Verrucomicrobiaceae</taxon>
        <taxon>Haloferula</taxon>
    </lineage>
</organism>
<evidence type="ECO:0000313" key="3">
    <source>
        <dbReference type="Proteomes" id="UP000658278"/>
    </source>
</evidence>
<proteinExistence type="predicted"/>
<dbReference type="InterPro" id="IPR006342">
    <property type="entry name" value="FkbM_mtfrase"/>
</dbReference>
<name>A0A934RGB3_9BACT</name>
<dbReference type="PANTHER" id="PTHR32026:SF10">
    <property type="entry name" value="METHYLTRANSFERASE-LIKE PROTEIN 24-RELATED"/>
    <property type="match status" value="1"/>
</dbReference>
<sequence>MSAVSRIKLAVKHLLGRDLYLRPSIKVPLTYHGSRYEGWAVPATWVTAESVVYSFGIGENASWDLELIAESGCRVHGFDPTPKSLAWAEQNVREPRFVLHPYGLADEDGDIELWLPSNPDFVSASCRPSDTTSGECIMAPVRCLGSIMDDLGHDRVDVLKMDIEGAEYPVIEDLCRDPDRLSRVHVLLIEFHHWMSSFDLDDTRNAIKALEARGFSIAWTSERGHEVLFVRSDSHS</sequence>
<evidence type="ECO:0000313" key="2">
    <source>
        <dbReference type="EMBL" id="MBK1827820.1"/>
    </source>
</evidence>
<dbReference type="NCBIfam" id="TIGR01444">
    <property type="entry name" value="fkbM_fam"/>
    <property type="match status" value="1"/>
</dbReference>